<dbReference type="RefSeq" id="WP_167083649.1">
    <property type="nucleotide sequence ID" value="NZ_BAAADC010000001.1"/>
</dbReference>
<comment type="similarity">
    <text evidence="1">In the C-terminal section; belongs to the class-I pyridoxal-phosphate-dependent aminotransferase family.</text>
</comment>
<evidence type="ECO:0000259" key="6">
    <source>
        <dbReference type="PROSITE" id="PS50949"/>
    </source>
</evidence>
<dbReference type="GO" id="GO:0003677">
    <property type="term" value="F:DNA binding"/>
    <property type="evidence" value="ECO:0007669"/>
    <property type="project" value="UniProtKB-KW"/>
</dbReference>
<dbReference type="AlphaFoldDB" id="A0A846N1T6"/>
<dbReference type="Gene3D" id="3.40.640.10">
    <property type="entry name" value="Type I PLP-dependent aspartate aminotransferase-like (Major domain)"/>
    <property type="match status" value="1"/>
</dbReference>
<dbReference type="SMART" id="SM00345">
    <property type="entry name" value="HTH_GNTR"/>
    <property type="match status" value="1"/>
</dbReference>
<evidence type="ECO:0000256" key="5">
    <source>
        <dbReference type="ARBA" id="ARBA00023163"/>
    </source>
</evidence>
<evidence type="ECO:0000256" key="2">
    <source>
        <dbReference type="ARBA" id="ARBA00022898"/>
    </source>
</evidence>
<comment type="caution">
    <text evidence="7">The sequence shown here is derived from an EMBL/GenBank/DDBJ whole genome shotgun (WGS) entry which is preliminary data.</text>
</comment>
<evidence type="ECO:0000313" key="8">
    <source>
        <dbReference type="Proteomes" id="UP000570514"/>
    </source>
</evidence>
<keyword evidence="8" id="KW-1185">Reference proteome</keyword>
<evidence type="ECO:0000256" key="3">
    <source>
        <dbReference type="ARBA" id="ARBA00023015"/>
    </source>
</evidence>
<feature type="domain" description="HTH gntR-type" evidence="6">
    <location>
        <begin position="19"/>
        <end position="87"/>
    </location>
</feature>
<dbReference type="GO" id="GO:0030170">
    <property type="term" value="F:pyridoxal phosphate binding"/>
    <property type="evidence" value="ECO:0007669"/>
    <property type="project" value="InterPro"/>
</dbReference>
<dbReference type="InterPro" id="IPR015422">
    <property type="entry name" value="PyrdxlP-dep_Trfase_small"/>
</dbReference>
<dbReference type="InterPro" id="IPR051446">
    <property type="entry name" value="HTH_trans_reg/aminotransferase"/>
</dbReference>
<keyword evidence="2" id="KW-0663">Pyridoxal phosphate</keyword>
<reference evidence="7 8" key="1">
    <citation type="submission" date="2020-03" db="EMBL/GenBank/DDBJ databases">
        <title>Genomic Encyclopedia of Type Strains, Phase IV (KMG-IV): sequencing the most valuable type-strain genomes for metagenomic binning, comparative biology and taxonomic classification.</title>
        <authorList>
            <person name="Goeker M."/>
        </authorList>
    </citation>
    <scope>NUCLEOTIDE SEQUENCE [LARGE SCALE GENOMIC DNA]</scope>
    <source>
        <strain evidence="7 8">DSM 19867</strain>
    </source>
</reference>
<dbReference type="EMBL" id="JAASRM010000001">
    <property type="protein sequence ID" value="NIK89573.1"/>
    <property type="molecule type" value="Genomic_DNA"/>
</dbReference>
<dbReference type="CDD" id="cd00609">
    <property type="entry name" value="AAT_like"/>
    <property type="match status" value="1"/>
</dbReference>
<evidence type="ECO:0000256" key="4">
    <source>
        <dbReference type="ARBA" id="ARBA00023125"/>
    </source>
</evidence>
<accession>A0A846N1T6</accession>
<sequence>MTHNPYRLDWIPELSGREGDVYQALAEAIAEDIASGRLKPGTRLPPQRLLAYTLGLNPGTVNKAYRLAMQRGLLSGEVGRGSFVRGGASSGLSWPNADPYARAIDFSDNFPCAIKNAALFQKQLSALAATPYFAQLLQYQQNSALEGHQKVAASWVSRCGVAAEPRNILITSGALHAGFISLMTLCRAGDTVLTEEFTSQAVKGAAQRLKLKLVGIKMDRAGILPDHLECLLKSNKTAAVYLVPTLHNPTATLLSLSRRKAVAKLLERHGVPLIEDDVFAPLLDDPMPPVSSFLPGAGFYIAGLSKALAPTLRLAFLSVPERYYQDALSNLRITSWLASPLLMELASNLIARGDADKLIKDQRAEIRRRQALAKDMLAGFEVTSHLNAPHLWLKLPAPWRAAQFKDALARREVLAEATDSFVVDRGNPTHALRLCLGTPPSFERVKEGLSIVKETLADV</sequence>
<dbReference type="PANTHER" id="PTHR46577">
    <property type="entry name" value="HTH-TYPE TRANSCRIPTIONAL REGULATORY PROTEIN GABR"/>
    <property type="match status" value="1"/>
</dbReference>
<dbReference type="Gene3D" id="3.90.1150.10">
    <property type="entry name" value="Aspartate Aminotransferase, domain 1"/>
    <property type="match status" value="1"/>
</dbReference>
<dbReference type="CDD" id="cd07377">
    <property type="entry name" value="WHTH_GntR"/>
    <property type="match status" value="1"/>
</dbReference>
<dbReference type="Pfam" id="PF00392">
    <property type="entry name" value="GntR"/>
    <property type="match status" value="1"/>
</dbReference>
<organism evidence="7 8">
    <name type="scientific">Rhizomicrobium palustre</name>
    <dbReference type="NCBI Taxonomy" id="189966"/>
    <lineage>
        <taxon>Bacteria</taxon>
        <taxon>Pseudomonadati</taxon>
        <taxon>Pseudomonadota</taxon>
        <taxon>Alphaproteobacteria</taxon>
        <taxon>Micropepsales</taxon>
        <taxon>Micropepsaceae</taxon>
        <taxon>Rhizomicrobium</taxon>
    </lineage>
</organism>
<dbReference type="InterPro" id="IPR015421">
    <property type="entry name" value="PyrdxlP-dep_Trfase_major"/>
</dbReference>
<dbReference type="InterPro" id="IPR036388">
    <property type="entry name" value="WH-like_DNA-bd_sf"/>
</dbReference>
<dbReference type="GO" id="GO:0003700">
    <property type="term" value="F:DNA-binding transcription factor activity"/>
    <property type="evidence" value="ECO:0007669"/>
    <property type="project" value="InterPro"/>
</dbReference>
<keyword evidence="3" id="KW-0805">Transcription regulation</keyword>
<evidence type="ECO:0000313" key="7">
    <source>
        <dbReference type="EMBL" id="NIK89573.1"/>
    </source>
</evidence>
<dbReference type="Pfam" id="PF00155">
    <property type="entry name" value="Aminotran_1_2"/>
    <property type="match status" value="1"/>
</dbReference>
<evidence type="ECO:0000256" key="1">
    <source>
        <dbReference type="ARBA" id="ARBA00005384"/>
    </source>
</evidence>
<keyword evidence="5" id="KW-0804">Transcription</keyword>
<dbReference type="InterPro" id="IPR015424">
    <property type="entry name" value="PyrdxlP-dep_Trfase"/>
</dbReference>
<protein>
    <submittedName>
        <fullName evidence="7">DNA-binding transcriptional MocR family regulator</fullName>
    </submittedName>
</protein>
<keyword evidence="4 7" id="KW-0238">DNA-binding</keyword>
<name>A0A846N1T6_9PROT</name>
<gene>
    <name evidence="7" type="ORF">FHS83_002891</name>
</gene>
<dbReference type="PANTHER" id="PTHR46577:SF1">
    <property type="entry name" value="HTH-TYPE TRANSCRIPTIONAL REGULATORY PROTEIN GABR"/>
    <property type="match status" value="1"/>
</dbReference>
<dbReference type="PROSITE" id="PS50949">
    <property type="entry name" value="HTH_GNTR"/>
    <property type="match status" value="1"/>
</dbReference>
<dbReference type="SUPFAM" id="SSF53383">
    <property type="entry name" value="PLP-dependent transferases"/>
    <property type="match status" value="1"/>
</dbReference>
<dbReference type="SUPFAM" id="SSF46785">
    <property type="entry name" value="Winged helix' DNA-binding domain"/>
    <property type="match status" value="1"/>
</dbReference>
<dbReference type="Proteomes" id="UP000570514">
    <property type="component" value="Unassembled WGS sequence"/>
</dbReference>
<dbReference type="InterPro" id="IPR000524">
    <property type="entry name" value="Tscrpt_reg_HTH_GntR"/>
</dbReference>
<dbReference type="InterPro" id="IPR036390">
    <property type="entry name" value="WH_DNA-bd_sf"/>
</dbReference>
<dbReference type="Gene3D" id="1.10.10.10">
    <property type="entry name" value="Winged helix-like DNA-binding domain superfamily/Winged helix DNA-binding domain"/>
    <property type="match status" value="1"/>
</dbReference>
<dbReference type="InterPro" id="IPR004839">
    <property type="entry name" value="Aminotransferase_I/II_large"/>
</dbReference>
<proteinExistence type="inferred from homology"/>